<comment type="function">
    <text evidence="7">Broad-specificity nucleoside monophosphate (NMP) kinase that catalyzes the reversible transfer of the terminal phosphate group between nucleoside triphosphates and monophosphates. Has also ATPase activity. Involved in the late cytoplasmic maturation steps of the 40S ribosomal particles, specifically 18S rRNA maturation. While NMP activity is not required for ribosome maturation, ATPase activity is. Associates transiently with small ribosomal subunit protein uS11. ATP hydrolysis breaks the interaction with uS11. May temporarily remove uS11 from the ribosome to enable a conformational change of the ribosomal RNA that is needed for the final maturation step of the small ribosomal subunit. Its NMP activity may have a role in nuclear energy homeostasis.</text>
</comment>
<keyword evidence="7" id="KW-0539">Nucleus</keyword>
<evidence type="ECO:0000256" key="3">
    <source>
        <dbReference type="ARBA" id="ARBA00022679"/>
    </source>
</evidence>
<feature type="binding site" evidence="7">
    <location>
        <position position="21"/>
    </location>
    <ligand>
        <name>ATP</name>
        <dbReference type="ChEBI" id="CHEBI:30616"/>
    </ligand>
</feature>
<feature type="region of interest" description="LID" evidence="7">
    <location>
        <begin position="112"/>
        <end position="122"/>
    </location>
</feature>
<evidence type="ECO:0000313" key="8">
    <source>
        <dbReference type="Proteomes" id="UP000694941"/>
    </source>
</evidence>
<dbReference type="HAMAP" id="MF_00039">
    <property type="entry name" value="Adenylate_kinase_AK6"/>
    <property type="match status" value="1"/>
</dbReference>
<feature type="binding site" evidence="7">
    <location>
        <position position="19"/>
    </location>
    <ligand>
        <name>ATP</name>
        <dbReference type="ChEBI" id="CHEBI:30616"/>
    </ligand>
</feature>
<dbReference type="EC" id="2.7.4.3" evidence="7"/>
<protein>
    <recommendedName>
        <fullName evidence="7">Adenylate kinase isoenzyme 6 homolog</fullName>
        <shortName evidence="7">AK6</shortName>
        <ecNumber evidence="7">2.7.4.3</ecNumber>
    </recommendedName>
    <alternativeName>
        <fullName evidence="7">Dual activity adenylate kinase/ATPase</fullName>
        <shortName evidence="7">AK/ATPase</shortName>
    </alternativeName>
</protein>
<dbReference type="Proteomes" id="UP000694941">
    <property type="component" value="Unplaced"/>
</dbReference>
<evidence type="ECO:0000256" key="1">
    <source>
        <dbReference type="ARBA" id="ARBA00022517"/>
    </source>
</evidence>
<dbReference type="PANTHER" id="PTHR12595:SF0">
    <property type="entry name" value="ADENYLATE KINASE ISOENZYME 6"/>
    <property type="match status" value="1"/>
</dbReference>
<feature type="binding site" evidence="7">
    <location>
        <position position="22"/>
    </location>
    <ligand>
        <name>ATP</name>
        <dbReference type="ChEBI" id="CHEBI:30616"/>
    </ligand>
</feature>
<dbReference type="SUPFAM" id="SSF52540">
    <property type="entry name" value="P-loop containing nucleoside triphosphate hydrolases"/>
    <property type="match status" value="1"/>
</dbReference>
<gene>
    <name evidence="9" type="primary">LOC106473880</name>
</gene>
<keyword evidence="6 7" id="KW-0067">ATP-binding</keyword>
<evidence type="ECO:0000313" key="9">
    <source>
        <dbReference type="RefSeq" id="XP_013790022.1"/>
    </source>
</evidence>
<dbReference type="GeneID" id="106473880"/>
<dbReference type="Gene3D" id="3.40.50.300">
    <property type="entry name" value="P-loop containing nucleotide triphosphate hydrolases"/>
    <property type="match status" value="1"/>
</dbReference>
<feature type="binding site" evidence="7">
    <location>
        <position position="17"/>
    </location>
    <ligand>
        <name>ATP</name>
        <dbReference type="ChEBI" id="CHEBI:30616"/>
    </ligand>
</feature>
<dbReference type="Pfam" id="PF13238">
    <property type="entry name" value="AAA_18"/>
    <property type="match status" value="1"/>
</dbReference>
<comment type="catalytic activity">
    <reaction evidence="7">
        <text>AMP + ATP = 2 ADP</text>
        <dbReference type="Rhea" id="RHEA:12973"/>
        <dbReference type="ChEBI" id="CHEBI:30616"/>
        <dbReference type="ChEBI" id="CHEBI:456215"/>
        <dbReference type="ChEBI" id="CHEBI:456216"/>
        <dbReference type="EC" id="2.7.4.3"/>
    </reaction>
</comment>
<dbReference type="PANTHER" id="PTHR12595">
    <property type="entry name" value="POS9-ACTIVATING FACTOR FAP7-RELATED"/>
    <property type="match status" value="1"/>
</dbReference>
<evidence type="ECO:0000256" key="7">
    <source>
        <dbReference type="HAMAP-Rule" id="MF_03173"/>
    </source>
</evidence>
<evidence type="ECO:0000256" key="5">
    <source>
        <dbReference type="ARBA" id="ARBA00022777"/>
    </source>
</evidence>
<keyword evidence="8" id="KW-1185">Reference proteome</keyword>
<feature type="binding site" evidence="7">
    <location>
        <position position="113"/>
    </location>
    <ligand>
        <name>ATP</name>
        <dbReference type="ChEBI" id="CHEBI:30616"/>
    </ligand>
</feature>
<keyword evidence="2 7" id="KW-0698">rRNA processing</keyword>
<keyword evidence="1 7" id="KW-0690">Ribosome biogenesis</keyword>
<evidence type="ECO:0000256" key="4">
    <source>
        <dbReference type="ARBA" id="ARBA00022741"/>
    </source>
</evidence>
<comment type="subcellular location">
    <subcellularLocation>
        <location evidence="7">Cytoplasm</location>
    </subcellularLocation>
    <subcellularLocation>
        <location evidence="7">Nucleus</location>
    </subcellularLocation>
</comment>
<evidence type="ECO:0000256" key="6">
    <source>
        <dbReference type="ARBA" id="ARBA00022840"/>
    </source>
</evidence>
<keyword evidence="7" id="KW-0963">Cytoplasm</keyword>
<comment type="catalytic activity">
    <reaction evidence="7">
        <text>ATP + H2O = ADP + phosphate + H(+)</text>
        <dbReference type="Rhea" id="RHEA:13065"/>
        <dbReference type="ChEBI" id="CHEBI:15377"/>
        <dbReference type="ChEBI" id="CHEBI:15378"/>
        <dbReference type="ChEBI" id="CHEBI:30616"/>
        <dbReference type="ChEBI" id="CHEBI:43474"/>
        <dbReference type="ChEBI" id="CHEBI:456216"/>
    </reaction>
</comment>
<organism evidence="8 9">
    <name type="scientific">Limulus polyphemus</name>
    <name type="common">Atlantic horseshoe crab</name>
    <dbReference type="NCBI Taxonomy" id="6850"/>
    <lineage>
        <taxon>Eukaryota</taxon>
        <taxon>Metazoa</taxon>
        <taxon>Ecdysozoa</taxon>
        <taxon>Arthropoda</taxon>
        <taxon>Chelicerata</taxon>
        <taxon>Merostomata</taxon>
        <taxon>Xiphosura</taxon>
        <taxon>Limulidae</taxon>
        <taxon>Limulus</taxon>
    </lineage>
</organism>
<evidence type="ECO:0000256" key="2">
    <source>
        <dbReference type="ARBA" id="ARBA00022552"/>
    </source>
</evidence>
<comment type="caution">
    <text evidence="7">Lacks conserved residue(s) required for the propagation of feature annotation.</text>
</comment>
<dbReference type="InterPro" id="IPR027417">
    <property type="entry name" value="P-loop_NTPase"/>
</dbReference>
<keyword evidence="4 7" id="KW-0547">Nucleotide-binding</keyword>
<feature type="binding site" evidence="7">
    <location>
        <position position="20"/>
    </location>
    <ligand>
        <name>ATP</name>
        <dbReference type="ChEBI" id="CHEBI:30616"/>
    </ligand>
</feature>
<proteinExistence type="inferred from homology"/>
<comment type="subunit">
    <text evidence="7">Monomer and homodimer. Interacts with small ribosomal subunit protein uS11. Not a structural component of 43S pre-ribosomes, but transiently interacts with them by binding to uS11.</text>
</comment>
<feature type="region of interest" description="NMPbind" evidence="7">
    <location>
        <begin position="37"/>
        <end position="60"/>
    </location>
</feature>
<accession>A0ABM1BWH8</accession>
<reference evidence="9" key="1">
    <citation type="submission" date="2025-08" db="UniProtKB">
        <authorList>
            <consortium name="RefSeq"/>
        </authorList>
    </citation>
    <scope>IDENTIFICATION</scope>
    <source>
        <tissue evidence="9">Muscle</tissue>
    </source>
</reference>
<keyword evidence="5 7" id="KW-0418">Kinase</keyword>
<comment type="similarity">
    <text evidence="7">Belongs to the adenylate kinase family. AK6 subfamily.</text>
</comment>
<keyword evidence="3 7" id="KW-0808">Transferase</keyword>
<dbReference type="RefSeq" id="XP_013790022.1">
    <property type="nucleotide sequence ID" value="XM_013934568.2"/>
</dbReference>
<name>A0ABM1BWH8_LIMPO</name>
<dbReference type="InterPro" id="IPR020618">
    <property type="entry name" value="Adenyl_kinase_AK6"/>
</dbReference>
<sequence>MSRTRSLPNVLVTGTPGTGKSTLCSEISQISGLEWLNIGEIAKAGQLYDGYDEVLECPVIDEDQMVDELEDKMTDGGKIIDYHGCDFFPQRWFDVVFVLRTNNTILYDRLATRGYRGHKLESNIECEIFQTLLDEAKESYNSQIVYELQSNTPDDLEDNIEKISQWINQWKIQNSHQ</sequence>